<sequence length="250" mass="27428">MKKETSIGQRVGILGYGEIGQAIAKFYTRPLVKDLTRDDGLKGVDILHVCIPYSKDFIKIIHREIASLQPKLTIIHSTIVPGTTKKLADAFSGMVVHSPARGVHPNLYEGIKTFVKYIGADVEQTGLIAKKHLDGLGITTKLFVPSVTTEVGKLLDTTYYGLAIAWHGEMKKLCDKLGVNFEDAVTDFNTTYNEGYKKLGKHHVVRPVLSAPDGHIGGHCVVPNAKLLSQHMNSKVIDLVLDYQKKVKGA</sequence>
<protein>
    <recommendedName>
        <fullName evidence="3">UDP-glucose/GDP-mannose dehydrogenase dimerisation domain-containing protein</fullName>
    </recommendedName>
</protein>
<proteinExistence type="predicted"/>
<evidence type="ECO:0000313" key="2">
    <source>
        <dbReference type="Proteomes" id="UP000178774"/>
    </source>
</evidence>
<comment type="caution">
    <text evidence="1">The sequence shown here is derived from an EMBL/GenBank/DDBJ whole genome shotgun (WGS) entry which is preliminary data.</text>
</comment>
<dbReference type="Proteomes" id="UP000178774">
    <property type="component" value="Unassembled WGS sequence"/>
</dbReference>
<reference evidence="1 2" key="1">
    <citation type="journal article" date="2016" name="Nat. Commun.">
        <title>Thousands of microbial genomes shed light on interconnected biogeochemical processes in an aquifer system.</title>
        <authorList>
            <person name="Anantharaman K."/>
            <person name="Brown C.T."/>
            <person name="Hug L.A."/>
            <person name="Sharon I."/>
            <person name="Castelle C.J."/>
            <person name="Probst A.J."/>
            <person name="Thomas B.C."/>
            <person name="Singh A."/>
            <person name="Wilkins M.J."/>
            <person name="Karaoz U."/>
            <person name="Brodie E.L."/>
            <person name="Williams K.H."/>
            <person name="Hubbard S.S."/>
            <person name="Banfield J.F."/>
        </authorList>
    </citation>
    <scope>NUCLEOTIDE SEQUENCE [LARGE SCALE GENOMIC DNA]</scope>
</reference>
<dbReference type="InterPro" id="IPR036291">
    <property type="entry name" value="NAD(P)-bd_dom_sf"/>
</dbReference>
<evidence type="ECO:0008006" key="3">
    <source>
        <dbReference type="Google" id="ProtNLM"/>
    </source>
</evidence>
<organism evidence="1 2">
    <name type="scientific">Candidatus Staskawiczbacteria bacterium RIFCSPHIGHO2_01_FULL_41_41</name>
    <dbReference type="NCBI Taxonomy" id="1802203"/>
    <lineage>
        <taxon>Bacteria</taxon>
        <taxon>Candidatus Staskawicziibacteriota</taxon>
    </lineage>
</organism>
<dbReference type="InterPro" id="IPR008927">
    <property type="entry name" value="6-PGluconate_DH-like_C_sf"/>
</dbReference>
<accession>A0A1G2HS85</accession>
<dbReference type="SUPFAM" id="SSF48179">
    <property type="entry name" value="6-phosphogluconate dehydrogenase C-terminal domain-like"/>
    <property type="match status" value="1"/>
</dbReference>
<gene>
    <name evidence="1" type="ORF">A2822_02725</name>
</gene>
<dbReference type="AlphaFoldDB" id="A0A1G2HS85"/>
<dbReference type="SUPFAM" id="SSF51735">
    <property type="entry name" value="NAD(P)-binding Rossmann-fold domains"/>
    <property type="match status" value="1"/>
</dbReference>
<dbReference type="EMBL" id="MHOP01000023">
    <property type="protein sequence ID" value="OGZ65402.1"/>
    <property type="molecule type" value="Genomic_DNA"/>
</dbReference>
<evidence type="ECO:0000313" key="1">
    <source>
        <dbReference type="EMBL" id="OGZ65402.1"/>
    </source>
</evidence>
<name>A0A1G2HS85_9BACT</name>